<keyword evidence="4" id="KW-1185">Reference proteome</keyword>
<protein>
    <submittedName>
        <fullName evidence="3">Uncharacterized protein</fullName>
    </submittedName>
</protein>
<feature type="coiled-coil region" evidence="1">
    <location>
        <begin position="110"/>
        <end position="161"/>
    </location>
</feature>
<sequence>MGATWEIVGDSPYSRPSQRTRGIIAHEETSQGPEHVYAFLSSVDMEDIPQSVTGPGTEQLSQVLPGSSFIVQSEQQEWETPVATAENTIASLHAEVTRIHEMYKKERLEGQELRERQKNLDARLAALAAREDAVHAREKTVEQRESRMNELEKRLEDRVRNLEVGNTERDDALASVEEHKAVVMNFIHLVRPRKSNGHRPSGLQAPDLTFLAAKRAFMDALSQPLDRPAFSTLEPVRLPSEATVFTVSGPPGEKAKRCMYYPGCIHWCNDGSKTHALLYLPMPPWEFSGVFRAKFIGLGWACDSGESFELLVNEGGKDYYAGNYLVHDLECVHPAESIIPKDLSEDAIMQLVDLQREDAAFKRWFPDGKIKTFCYGLQCRGFDHQVYRSLQTDAGNSAQVTVEVKRKAEDTAPQGGSENKKTRLIAA</sequence>
<feature type="region of interest" description="Disordered" evidence="2">
    <location>
        <begin position="407"/>
        <end position="427"/>
    </location>
</feature>
<accession>A0AAD7FPT4</accession>
<comment type="caution">
    <text evidence="3">The sequence shown here is derived from an EMBL/GenBank/DDBJ whole genome shotgun (WGS) entry which is preliminary data.</text>
</comment>
<reference evidence="3" key="1">
    <citation type="submission" date="2023-03" db="EMBL/GenBank/DDBJ databases">
        <title>Massive genome expansion in bonnet fungi (Mycena s.s.) driven by repeated elements and novel gene families across ecological guilds.</title>
        <authorList>
            <consortium name="Lawrence Berkeley National Laboratory"/>
            <person name="Harder C.B."/>
            <person name="Miyauchi S."/>
            <person name="Viragh M."/>
            <person name="Kuo A."/>
            <person name="Thoen E."/>
            <person name="Andreopoulos B."/>
            <person name="Lu D."/>
            <person name="Skrede I."/>
            <person name="Drula E."/>
            <person name="Henrissat B."/>
            <person name="Morin E."/>
            <person name="Kohler A."/>
            <person name="Barry K."/>
            <person name="LaButti K."/>
            <person name="Morin E."/>
            <person name="Salamov A."/>
            <person name="Lipzen A."/>
            <person name="Mereny Z."/>
            <person name="Hegedus B."/>
            <person name="Baldrian P."/>
            <person name="Stursova M."/>
            <person name="Weitz H."/>
            <person name="Taylor A."/>
            <person name="Grigoriev I.V."/>
            <person name="Nagy L.G."/>
            <person name="Martin F."/>
            <person name="Kauserud H."/>
        </authorList>
    </citation>
    <scope>NUCLEOTIDE SEQUENCE</scope>
    <source>
        <strain evidence="3">9284</strain>
    </source>
</reference>
<dbReference type="Proteomes" id="UP001221142">
    <property type="component" value="Unassembled WGS sequence"/>
</dbReference>
<evidence type="ECO:0000256" key="1">
    <source>
        <dbReference type="SAM" id="Coils"/>
    </source>
</evidence>
<evidence type="ECO:0000313" key="3">
    <source>
        <dbReference type="EMBL" id="KAJ7636330.1"/>
    </source>
</evidence>
<proteinExistence type="predicted"/>
<keyword evidence="1" id="KW-0175">Coiled coil</keyword>
<gene>
    <name evidence="3" type="ORF">FB45DRAFT_906394</name>
</gene>
<evidence type="ECO:0000313" key="4">
    <source>
        <dbReference type="Proteomes" id="UP001221142"/>
    </source>
</evidence>
<organism evidence="3 4">
    <name type="scientific">Roridomyces roridus</name>
    <dbReference type="NCBI Taxonomy" id="1738132"/>
    <lineage>
        <taxon>Eukaryota</taxon>
        <taxon>Fungi</taxon>
        <taxon>Dikarya</taxon>
        <taxon>Basidiomycota</taxon>
        <taxon>Agaricomycotina</taxon>
        <taxon>Agaricomycetes</taxon>
        <taxon>Agaricomycetidae</taxon>
        <taxon>Agaricales</taxon>
        <taxon>Marasmiineae</taxon>
        <taxon>Mycenaceae</taxon>
        <taxon>Roridomyces</taxon>
    </lineage>
</organism>
<dbReference type="AlphaFoldDB" id="A0AAD7FPT4"/>
<evidence type="ECO:0000256" key="2">
    <source>
        <dbReference type="SAM" id="MobiDB-lite"/>
    </source>
</evidence>
<name>A0AAD7FPT4_9AGAR</name>
<dbReference type="EMBL" id="JARKIF010000006">
    <property type="protein sequence ID" value="KAJ7636330.1"/>
    <property type="molecule type" value="Genomic_DNA"/>
</dbReference>